<dbReference type="RefSeq" id="WP_101270230.1">
    <property type="nucleotide sequence ID" value="NZ_NWTK01000017.1"/>
</dbReference>
<sequence length="327" mass="36307">MTTDFLQQSYQTAYQAEDATWKVLTEARSEMLAAAAGKVPSVTIQKWMSEIEGKPRLDTLSPGSRKILENLSAWCGSENLSRWIKASRDFSAATDHAFRAAMELKAGGGIKSVIELDGTREDGELRRKLISIATRINPTVELHLVRELYAEGPALLNSGASSTDRMEVAGMHVPYYNMSTVSLSKKFDPVDTVYHEMWHSIEPVLTHQERAALRSAFPGDHVMTHEERTAVAFANWATIKERAPNQQVSRSFHKVNAAAAQIKSLFGSRRVETIFHSAFAGEFGERMVKGFRKLGGRDHFLPVAAKIAKPSPVQSGNPRPTKRSVRL</sequence>
<accession>A0A2N3KIP0</accession>
<gene>
    <name evidence="1" type="ORF">COO20_21290</name>
</gene>
<proteinExistence type="predicted"/>
<evidence type="ECO:0000313" key="1">
    <source>
        <dbReference type="EMBL" id="PKR50414.1"/>
    </source>
</evidence>
<dbReference type="Proteomes" id="UP000233597">
    <property type="component" value="Unassembled WGS sequence"/>
</dbReference>
<comment type="caution">
    <text evidence="1">The sequence shown here is derived from an EMBL/GenBank/DDBJ whole genome shotgun (WGS) entry which is preliminary data.</text>
</comment>
<evidence type="ECO:0000313" key="2">
    <source>
        <dbReference type="Proteomes" id="UP000233597"/>
    </source>
</evidence>
<dbReference type="OrthoDB" id="7356015at2"/>
<organism evidence="1 2">
    <name type="scientific">Thalassospira marina</name>
    <dbReference type="NCBI Taxonomy" id="2048283"/>
    <lineage>
        <taxon>Bacteria</taxon>
        <taxon>Pseudomonadati</taxon>
        <taxon>Pseudomonadota</taxon>
        <taxon>Alphaproteobacteria</taxon>
        <taxon>Rhodospirillales</taxon>
        <taxon>Thalassospiraceae</taxon>
        <taxon>Thalassospira</taxon>
    </lineage>
</organism>
<name>A0A2N3KIP0_9PROT</name>
<dbReference type="EMBL" id="NWTK01000017">
    <property type="protein sequence ID" value="PKR50414.1"/>
    <property type="molecule type" value="Genomic_DNA"/>
</dbReference>
<reference evidence="1 2" key="1">
    <citation type="submission" date="2017-09" db="EMBL/GenBank/DDBJ databases">
        <title>Biodiversity and function of Thalassospira species in the particle-attached aromatic-hydrocarbon-degrading consortia from the surface seawater of the South China Sea.</title>
        <authorList>
            <person name="Dong C."/>
            <person name="Liu R."/>
            <person name="Shao Z."/>
        </authorList>
    </citation>
    <scope>NUCLEOTIDE SEQUENCE [LARGE SCALE GENOMIC DNA]</scope>
    <source>
        <strain evidence="1 2">CSC1P2</strain>
    </source>
</reference>
<protein>
    <submittedName>
        <fullName evidence="1">Uncharacterized protein</fullName>
    </submittedName>
</protein>
<dbReference type="AlphaFoldDB" id="A0A2N3KIP0"/>